<dbReference type="EMBL" id="CP038254">
    <property type="protein sequence ID" value="QBR82901.1"/>
    <property type="molecule type" value="Genomic_DNA"/>
</dbReference>
<dbReference type="RefSeq" id="WP_135059417.1">
    <property type="nucleotide sequence ID" value="NZ_CP038254.1"/>
</dbReference>
<dbReference type="AlphaFoldDB" id="A0AAX1ECR6"/>
<keyword evidence="1" id="KW-0472">Membrane</keyword>
<evidence type="ECO:0000313" key="3">
    <source>
        <dbReference type="Proteomes" id="UP000295517"/>
    </source>
</evidence>
<evidence type="ECO:0000313" key="2">
    <source>
        <dbReference type="EMBL" id="QBR82901.1"/>
    </source>
</evidence>
<evidence type="ECO:0008006" key="4">
    <source>
        <dbReference type="Google" id="ProtNLM"/>
    </source>
</evidence>
<evidence type="ECO:0000256" key="1">
    <source>
        <dbReference type="SAM" id="Phobius"/>
    </source>
</evidence>
<proteinExistence type="predicted"/>
<name>A0AAX1ECR6_9GAMM</name>
<organism evidence="2 3">
    <name type="scientific">Legionella israelensis</name>
    <dbReference type="NCBI Taxonomy" id="454"/>
    <lineage>
        <taxon>Bacteria</taxon>
        <taxon>Pseudomonadati</taxon>
        <taxon>Pseudomonadota</taxon>
        <taxon>Gammaproteobacteria</taxon>
        <taxon>Legionellales</taxon>
        <taxon>Legionellaceae</taxon>
        <taxon>Legionella</taxon>
    </lineage>
</organism>
<keyword evidence="1" id="KW-0812">Transmembrane</keyword>
<accession>A0AAX1ECR6</accession>
<keyword evidence="1" id="KW-1133">Transmembrane helix</keyword>
<feature type="transmembrane region" description="Helical" evidence="1">
    <location>
        <begin position="158"/>
        <end position="186"/>
    </location>
</feature>
<sequence>MFEWLYNLFNSEQEKLPSDPLFDDLGLPIRDQIFDYLNLKDIGRLAQCNSTLNRFFKESDRQFVFQFKGKNPEKSTYKQVITQFRQYQETLDSAEKTCWKPLANGIDRTDTCCESLFYNEEPENCNPATGVIIGGFSVVGGCTGAATGGALGGVESAVLFSLVGAFGGCGGGALFMFCLACAYEYLLRPLDNFSEKQLKKNEKKVKELQENQPVLSYP</sequence>
<reference evidence="2 3" key="1">
    <citation type="submission" date="2019-03" db="EMBL/GenBank/DDBJ databases">
        <title>Diverse conjugative elements silence natural transformation in Legionella species.</title>
        <authorList>
            <person name="Durieux I."/>
            <person name="Ginevra C."/>
            <person name="Attaiech L."/>
            <person name="Picq K."/>
            <person name="Juan P.A."/>
            <person name="Jarraud S."/>
            <person name="Charpentier X."/>
        </authorList>
    </citation>
    <scope>NUCLEOTIDE SEQUENCE [LARGE SCALE GENOMIC DNA]</scope>
    <source>
        <strain evidence="2 3">HL-0427-4011</strain>
    </source>
</reference>
<protein>
    <recommendedName>
        <fullName evidence="4">F-box domain-containing protein</fullName>
    </recommendedName>
</protein>
<gene>
    <name evidence="2" type="ORF">E3983_00115</name>
</gene>
<dbReference type="Proteomes" id="UP000295517">
    <property type="component" value="Chromosome"/>
</dbReference>